<feature type="domain" description="Tim10-like" evidence="1">
    <location>
        <begin position="171"/>
        <end position="216"/>
    </location>
</feature>
<organism evidence="2 3">
    <name type="scientific">Populus tomentosa</name>
    <name type="common">Chinese white poplar</name>
    <dbReference type="NCBI Taxonomy" id="118781"/>
    <lineage>
        <taxon>Eukaryota</taxon>
        <taxon>Viridiplantae</taxon>
        <taxon>Streptophyta</taxon>
        <taxon>Embryophyta</taxon>
        <taxon>Tracheophyta</taxon>
        <taxon>Spermatophyta</taxon>
        <taxon>Magnoliopsida</taxon>
        <taxon>eudicotyledons</taxon>
        <taxon>Gunneridae</taxon>
        <taxon>Pentapetalae</taxon>
        <taxon>rosids</taxon>
        <taxon>fabids</taxon>
        <taxon>Malpighiales</taxon>
        <taxon>Salicaceae</taxon>
        <taxon>Saliceae</taxon>
        <taxon>Populus</taxon>
    </lineage>
</organism>
<keyword evidence="3" id="KW-1185">Reference proteome</keyword>
<name>A0A8X8APQ3_POPTO</name>
<evidence type="ECO:0000313" key="2">
    <source>
        <dbReference type="EMBL" id="KAG6790736.1"/>
    </source>
</evidence>
<evidence type="ECO:0000259" key="1">
    <source>
        <dbReference type="Pfam" id="PF02953"/>
    </source>
</evidence>
<dbReference type="InterPro" id="IPR004217">
    <property type="entry name" value="Tim10-like"/>
</dbReference>
<dbReference type="Proteomes" id="UP000886885">
    <property type="component" value="Chromosome 1D"/>
</dbReference>
<proteinExistence type="predicted"/>
<evidence type="ECO:0000313" key="3">
    <source>
        <dbReference type="Proteomes" id="UP000886885"/>
    </source>
</evidence>
<dbReference type="OrthoDB" id="7813104at2759"/>
<gene>
    <name evidence="2" type="ORF">POTOM_006901</name>
</gene>
<comment type="caution">
    <text evidence="2">The sequence shown here is derived from an EMBL/GenBank/DDBJ whole genome shotgun (WGS) entry which is preliminary data.</text>
</comment>
<accession>A0A8X8APQ3</accession>
<sequence length="221" mass="24970">MDSFSSHSSMGSGSPQMSAEDFKDQLKNQLAQAYAQEFLEGEDLGGMLILCCHWVVKEFAASKLDGLTFCVLMIFHAPLSKACSLRILVEVLGRIFEVIYSRITLVAGTCNRIFWTWWHHKVDFSGTFLRSICQCFLEFLFEKWDSMSCTLQWLHWHLCAIVDINCNSISMQTVRDKCFAKCITKPGSSLSGSESSCISRCVERYIEATGIISKALFNAPR</sequence>
<reference evidence="2" key="1">
    <citation type="journal article" date="2020" name="bioRxiv">
        <title>Hybrid origin of Populus tomentosa Carr. identified through genome sequencing and phylogenomic analysis.</title>
        <authorList>
            <person name="An X."/>
            <person name="Gao K."/>
            <person name="Chen Z."/>
            <person name="Li J."/>
            <person name="Yang X."/>
            <person name="Yang X."/>
            <person name="Zhou J."/>
            <person name="Guo T."/>
            <person name="Zhao T."/>
            <person name="Huang S."/>
            <person name="Miao D."/>
            <person name="Khan W.U."/>
            <person name="Rao P."/>
            <person name="Ye M."/>
            <person name="Lei B."/>
            <person name="Liao W."/>
            <person name="Wang J."/>
            <person name="Ji L."/>
            <person name="Li Y."/>
            <person name="Guo B."/>
            <person name="Mustafa N.S."/>
            <person name="Li S."/>
            <person name="Yun Q."/>
            <person name="Keller S.R."/>
            <person name="Mao J."/>
            <person name="Zhang R."/>
            <person name="Strauss S.H."/>
        </authorList>
    </citation>
    <scope>NUCLEOTIDE SEQUENCE</scope>
    <source>
        <strain evidence="2">GM15</strain>
        <tissue evidence="2">Leaf</tissue>
    </source>
</reference>
<dbReference type="EMBL" id="JAAWWB010000002">
    <property type="protein sequence ID" value="KAG6790736.1"/>
    <property type="molecule type" value="Genomic_DNA"/>
</dbReference>
<dbReference type="AlphaFoldDB" id="A0A8X8APQ3"/>
<protein>
    <recommendedName>
        <fullName evidence="1">Tim10-like domain-containing protein</fullName>
    </recommendedName>
</protein>
<dbReference type="Pfam" id="PF02953">
    <property type="entry name" value="zf-Tim10_DDP"/>
    <property type="match status" value="1"/>
</dbReference>